<organism evidence="2 3">
    <name type="scientific">Jimgerdemannia flammicorona</name>
    <dbReference type="NCBI Taxonomy" id="994334"/>
    <lineage>
        <taxon>Eukaryota</taxon>
        <taxon>Fungi</taxon>
        <taxon>Fungi incertae sedis</taxon>
        <taxon>Mucoromycota</taxon>
        <taxon>Mucoromycotina</taxon>
        <taxon>Endogonomycetes</taxon>
        <taxon>Endogonales</taxon>
        <taxon>Endogonaceae</taxon>
        <taxon>Jimgerdemannia</taxon>
    </lineage>
</organism>
<name>A0A433A387_9FUNG</name>
<comment type="caution">
    <text evidence="2">The sequence shown here is derived from an EMBL/GenBank/DDBJ whole genome shotgun (WGS) entry which is preliminary data.</text>
</comment>
<protein>
    <submittedName>
        <fullName evidence="2">Uncharacterized protein</fullName>
    </submittedName>
</protein>
<accession>A0A433A387</accession>
<dbReference type="AlphaFoldDB" id="A0A433A387"/>
<evidence type="ECO:0000313" key="3">
    <source>
        <dbReference type="Proteomes" id="UP000268093"/>
    </source>
</evidence>
<evidence type="ECO:0000256" key="1">
    <source>
        <dbReference type="SAM" id="MobiDB-lite"/>
    </source>
</evidence>
<evidence type="ECO:0000313" key="2">
    <source>
        <dbReference type="EMBL" id="RUO97161.1"/>
    </source>
</evidence>
<sequence>MKNFLLWANVTGKLCLQIQKLHVTWQISNRDCLHRGPLALYTLLQWRSPLSELSPPSSPCYECTPRPRQDLFRRLPTDEILTDKIETPLLMNSLCTLCRQRSSTSAVPLATQLISSDEESVVDVAVATPAAPTNSEQRRGERKPALTSADTLPGFEKCEDQVGFLWRFDFGAFSTSPSARIKNSTRDRGCDLKISPAFRELSSKVHADPELENVEYHSLSSDVLPRRPGFYRRASRLRHPRGFCHRVCLRHRREKGRVLS</sequence>
<reference evidence="2 3" key="1">
    <citation type="journal article" date="2018" name="New Phytol.">
        <title>Phylogenomics of Endogonaceae and evolution of mycorrhizas within Mucoromycota.</title>
        <authorList>
            <person name="Chang Y."/>
            <person name="Desiro A."/>
            <person name="Na H."/>
            <person name="Sandor L."/>
            <person name="Lipzen A."/>
            <person name="Clum A."/>
            <person name="Barry K."/>
            <person name="Grigoriev I.V."/>
            <person name="Martin F.M."/>
            <person name="Stajich J.E."/>
            <person name="Smith M.E."/>
            <person name="Bonito G."/>
            <person name="Spatafora J.W."/>
        </authorList>
    </citation>
    <scope>NUCLEOTIDE SEQUENCE [LARGE SCALE GENOMIC DNA]</scope>
    <source>
        <strain evidence="2 3">GMNB39</strain>
    </source>
</reference>
<proteinExistence type="predicted"/>
<feature type="region of interest" description="Disordered" evidence="1">
    <location>
        <begin position="128"/>
        <end position="148"/>
    </location>
</feature>
<dbReference type="EMBL" id="RBNI01018147">
    <property type="protein sequence ID" value="RUO97161.1"/>
    <property type="molecule type" value="Genomic_DNA"/>
</dbReference>
<dbReference type="Proteomes" id="UP000268093">
    <property type="component" value="Unassembled WGS sequence"/>
</dbReference>
<keyword evidence="3" id="KW-1185">Reference proteome</keyword>
<gene>
    <name evidence="2" type="ORF">BC936DRAFT_140874</name>
</gene>